<protein>
    <submittedName>
        <fullName evidence="3">DUF1674 domain-containing protein</fullName>
    </submittedName>
</protein>
<evidence type="ECO:0000256" key="1">
    <source>
        <dbReference type="ARBA" id="ARBA00005701"/>
    </source>
</evidence>
<dbReference type="Pfam" id="PF07896">
    <property type="entry name" value="DUF1674"/>
    <property type="match status" value="1"/>
</dbReference>
<dbReference type="EMBL" id="CP120863">
    <property type="protein sequence ID" value="WFE90297.1"/>
    <property type="molecule type" value="Genomic_DNA"/>
</dbReference>
<proteinExistence type="inferred from homology"/>
<gene>
    <name evidence="3" type="ORF">K1718_02795</name>
</gene>
<evidence type="ECO:0000256" key="2">
    <source>
        <dbReference type="SAM" id="MobiDB-lite"/>
    </source>
</evidence>
<reference evidence="3 4" key="1">
    <citation type="submission" date="2023-03" db="EMBL/GenBank/DDBJ databases">
        <title>Roseibium porphyridii sp. nov. and Roseibium rhodosorbium sp. nov. isolated from marine algae, Porphyridium cruentum and Rhodosorus marinus, respectively.</title>
        <authorList>
            <person name="Lee M.W."/>
            <person name="Choi B.J."/>
            <person name="Lee J.K."/>
            <person name="Choi D.G."/>
            <person name="Baek J.H."/>
            <person name="Bayburt H."/>
            <person name="Kim J.M."/>
            <person name="Han D.M."/>
            <person name="Kim K.H."/>
            <person name="Jeon C.O."/>
        </authorList>
    </citation>
    <scope>NUCLEOTIDE SEQUENCE [LARGE SCALE GENOMIC DNA]</scope>
    <source>
        <strain evidence="3 4">KMA01</strain>
    </source>
</reference>
<accession>A0ABY8F475</accession>
<evidence type="ECO:0000313" key="3">
    <source>
        <dbReference type="EMBL" id="WFE90297.1"/>
    </source>
</evidence>
<comment type="similarity">
    <text evidence="1">Belongs to the SDHAF4 family.</text>
</comment>
<dbReference type="Proteomes" id="UP001209803">
    <property type="component" value="Chromosome"/>
</dbReference>
<organism evidence="3 4">
    <name type="scientific">Roseibium porphyridii</name>
    <dbReference type="NCBI Taxonomy" id="2866279"/>
    <lineage>
        <taxon>Bacteria</taxon>
        <taxon>Pseudomonadati</taxon>
        <taxon>Pseudomonadota</taxon>
        <taxon>Alphaproteobacteria</taxon>
        <taxon>Hyphomicrobiales</taxon>
        <taxon>Stappiaceae</taxon>
        <taxon>Roseibium</taxon>
    </lineage>
</organism>
<keyword evidence="4" id="KW-1185">Reference proteome</keyword>
<feature type="region of interest" description="Disordered" evidence="2">
    <location>
        <begin position="1"/>
        <end position="22"/>
    </location>
</feature>
<dbReference type="RefSeq" id="WP_265679823.1">
    <property type="nucleotide sequence ID" value="NZ_CP120863.1"/>
</dbReference>
<feature type="region of interest" description="Disordered" evidence="2">
    <location>
        <begin position="50"/>
        <end position="73"/>
    </location>
</feature>
<sequence>MTDKPDTATAAYSQTDAPSLKTEIEAVPKKKFEDLPPAAQRALMEAEARRKEIDGKQEALPQEVNGRGGLEPTRYDDWEIKGLTVDF</sequence>
<name>A0ABY8F475_9HYPH</name>
<evidence type="ECO:0000313" key="4">
    <source>
        <dbReference type="Proteomes" id="UP001209803"/>
    </source>
</evidence>
<dbReference type="InterPro" id="IPR012875">
    <property type="entry name" value="SDHF4"/>
</dbReference>